<dbReference type="SUPFAM" id="SSF52821">
    <property type="entry name" value="Rhodanese/Cell cycle control phosphatase"/>
    <property type="match status" value="1"/>
</dbReference>
<dbReference type="InterPro" id="IPR041698">
    <property type="entry name" value="Methyltransf_25"/>
</dbReference>
<protein>
    <submittedName>
        <fullName evidence="2">Methyltransferase domain-containing protein</fullName>
    </submittedName>
</protein>
<feature type="domain" description="Rhodanese" evidence="1">
    <location>
        <begin position="5"/>
        <end position="72"/>
    </location>
</feature>
<dbReference type="GO" id="GO:0008168">
    <property type="term" value="F:methyltransferase activity"/>
    <property type="evidence" value="ECO:0007669"/>
    <property type="project" value="UniProtKB-KW"/>
</dbReference>
<dbReference type="Gene3D" id="3.40.250.10">
    <property type="entry name" value="Rhodanese-like domain"/>
    <property type="match status" value="1"/>
</dbReference>
<dbReference type="KEGG" id="htr:EPV75_06190"/>
<dbReference type="Pfam" id="PF13649">
    <property type="entry name" value="Methyltransf_25"/>
    <property type="match status" value="1"/>
</dbReference>
<sequence>MPASFDETLPIVDLRPADSYASAHFRGATHLPWPDLKERLSELPPRPAALQLMGEAADLAEASAFLSEKGYDIVKALDETACLSELEKSPGLAVSGLASKRLWQPNPLLVWLVESSECFASTSHSTSTQRLWDIGCGGGRDAVYMGQQGLEVTAIDQQEAVLSRARRFAERQGVTVDWKRCSLDETGCLPNEPVDMVVMMRYLNRDLFPRLRQAIRPGGLVVMQTFVEGVEAFGSPKNPNFILKRGELAKTFSDFTIIVDKIDTLKDGRPVSSFIAQKKT</sequence>
<name>A0A410H309_9GAMM</name>
<keyword evidence="2" id="KW-0489">Methyltransferase</keyword>
<organism evidence="2 3">
    <name type="scientific">Hydrogenovibrio thermophilus</name>
    <dbReference type="NCBI Taxonomy" id="265883"/>
    <lineage>
        <taxon>Bacteria</taxon>
        <taxon>Pseudomonadati</taxon>
        <taxon>Pseudomonadota</taxon>
        <taxon>Gammaproteobacteria</taxon>
        <taxon>Thiotrichales</taxon>
        <taxon>Piscirickettsiaceae</taxon>
        <taxon>Hydrogenovibrio</taxon>
    </lineage>
</organism>
<dbReference type="InterPro" id="IPR029063">
    <property type="entry name" value="SAM-dependent_MTases_sf"/>
</dbReference>
<accession>A0A410H309</accession>
<dbReference type="InterPro" id="IPR001763">
    <property type="entry name" value="Rhodanese-like_dom"/>
</dbReference>
<keyword evidence="2" id="KW-0808">Transferase</keyword>
<gene>
    <name evidence="2" type="ORF">EPV75_06190</name>
</gene>
<evidence type="ECO:0000313" key="2">
    <source>
        <dbReference type="EMBL" id="QAB15286.1"/>
    </source>
</evidence>
<evidence type="ECO:0000313" key="3">
    <source>
        <dbReference type="Proteomes" id="UP000285478"/>
    </source>
</evidence>
<reference evidence="2 3" key="1">
    <citation type="journal article" date="2018" name="Environ. Microbiol.">
        <title>Genomes of ubiquitous marine and hypersaline Hydrogenovibrio, Thiomicrorhabdus and Thiomicrospira spp. encode a diversity of mechanisms to sustain chemolithoautotrophy in heterogeneous environments.</title>
        <authorList>
            <person name="Scott K.M."/>
            <person name="Williams J."/>
            <person name="Porter C.M.B."/>
            <person name="Russel S."/>
            <person name="Harmer T.L."/>
            <person name="Paul J.H."/>
            <person name="Antonen K.M."/>
            <person name="Bridges M.K."/>
            <person name="Camper G.J."/>
            <person name="Campla C.K."/>
            <person name="Casella L.G."/>
            <person name="Chase E."/>
            <person name="Conrad J.W."/>
            <person name="Cruz M.C."/>
            <person name="Dunlap D.S."/>
            <person name="Duran L."/>
            <person name="Fahsbender E.M."/>
            <person name="Goldsmith D.B."/>
            <person name="Keeley R.F."/>
            <person name="Kondoff M.R."/>
            <person name="Kussy B.I."/>
            <person name="Lane M.K."/>
            <person name="Lawler S."/>
            <person name="Leigh B.A."/>
            <person name="Lewis C."/>
            <person name="Lostal L.M."/>
            <person name="Marking D."/>
            <person name="Mancera P.A."/>
            <person name="McClenthan E.C."/>
            <person name="McIntyre E.A."/>
            <person name="Mine J.A."/>
            <person name="Modi S."/>
            <person name="Moore B.D."/>
            <person name="Morgan W.A."/>
            <person name="Nelson K.M."/>
            <person name="Nguyen K.N."/>
            <person name="Ogburn N."/>
            <person name="Parrino D.G."/>
            <person name="Pedapudi A.D."/>
            <person name="Pelham R.P."/>
            <person name="Preece A.M."/>
            <person name="Rampersad E.A."/>
            <person name="Richardson J.C."/>
            <person name="Rodgers C.M."/>
            <person name="Schaffer B.L."/>
            <person name="Sheridan N.E."/>
            <person name="Solone M.R."/>
            <person name="Staley Z.R."/>
            <person name="Tabuchi M."/>
            <person name="Waide R.J."/>
            <person name="Wanjugi P.W."/>
            <person name="Young S."/>
            <person name="Clum A."/>
            <person name="Daum C."/>
            <person name="Huntemann M."/>
            <person name="Ivanova N."/>
            <person name="Kyrpides N."/>
            <person name="Mikhailova N."/>
            <person name="Palaniappan K."/>
            <person name="Pillay M."/>
            <person name="Reddy T.B.K."/>
            <person name="Shapiro N."/>
            <person name="Stamatis D."/>
            <person name="Varghese N."/>
            <person name="Woyke T."/>
            <person name="Boden R."/>
            <person name="Freyermuth S.K."/>
            <person name="Kerfeld C.A."/>
        </authorList>
    </citation>
    <scope>NUCLEOTIDE SEQUENCE [LARGE SCALE GENOMIC DNA]</scope>
    <source>
        <strain evidence="2 3">JR-2</strain>
    </source>
</reference>
<proteinExistence type="predicted"/>
<dbReference type="EMBL" id="CP035033">
    <property type="protein sequence ID" value="QAB15286.1"/>
    <property type="molecule type" value="Genomic_DNA"/>
</dbReference>
<keyword evidence="3" id="KW-1185">Reference proteome</keyword>
<dbReference type="PROSITE" id="PS50206">
    <property type="entry name" value="RHODANESE_3"/>
    <property type="match status" value="1"/>
</dbReference>
<dbReference type="AlphaFoldDB" id="A0A410H309"/>
<dbReference type="RefSeq" id="WP_128384814.1">
    <property type="nucleotide sequence ID" value="NZ_CP035033.1"/>
</dbReference>
<dbReference type="CDD" id="cd02440">
    <property type="entry name" value="AdoMet_MTases"/>
    <property type="match status" value="1"/>
</dbReference>
<dbReference type="Proteomes" id="UP000285478">
    <property type="component" value="Chromosome"/>
</dbReference>
<evidence type="ECO:0000259" key="1">
    <source>
        <dbReference type="PROSITE" id="PS50206"/>
    </source>
</evidence>
<dbReference type="InterPro" id="IPR036873">
    <property type="entry name" value="Rhodanese-like_dom_sf"/>
</dbReference>
<dbReference type="Gene3D" id="3.40.50.150">
    <property type="entry name" value="Vaccinia Virus protein VP39"/>
    <property type="match status" value="1"/>
</dbReference>
<dbReference type="SUPFAM" id="SSF53335">
    <property type="entry name" value="S-adenosyl-L-methionine-dependent methyltransferases"/>
    <property type="match status" value="1"/>
</dbReference>
<dbReference type="GO" id="GO:0032259">
    <property type="term" value="P:methylation"/>
    <property type="evidence" value="ECO:0007669"/>
    <property type="project" value="UniProtKB-KW"/>
</dbReference>